<sequence length="33" mass="3977">GKQDLSSADMVINSFSEINYQKLRQIYEQWQKE</sequence>
<reference evidence="1" key="1">
    <citation type="journal article" date="2014" name="Front. Microbiol.">
        <title>High frequency of phylogenetically diverse reductive dehalogenase-homologous genes in deep subseafloor sedimentary metagenomes.</title>
        <authorList>
            <person name="Kawai M."/>
            <person name="Futagami T."/>
            <person name="Toyoda A."/>
            <person name="Takaki Y."/>
            <person name="Nishi S."/>
            <person name="Hori S."/>
            <person name="Arai W."/>
            <person name="Tsubouchi T."/>
            <person name="Morono Y."/>
            <person name="Uchiyama I."/>
            <person name="Ito T."/>
            <person name="Fujiyama A."/>
            <person name="Inagaki F."/>
            <person name="Takami H."/>
        </authorList>
    </citation>
    <scope>NUCLEOTIDE SEQUENCE</scope>
    <source>
        <strain evidence="1">Expedition CK06-06</strain>
    </source>
</reference>
<comment type="caution">
    <text evidence="1">The sequence shown here is derived from an EMBL/GenBank/DDBJ whole genome shotgun (WGS) entry which is preliminary data.</text>
</comment>
<dbReference type="EMBL" id="BART01031606">
    <property type="protein sequence ID" value="GAH16055.1"/>
    <property type="molecule type" value="Genomic_DNA"/>
</dbReference>
<gene>
    <name evidence="1" type="ORF">S01H4_54863</name>
</gene>
<organism evidence="1">
    <name type="scientific">marine sediment metagenome</name>
    <dbReference type="NCBI Taxonomy" id="412755"/>
    <lineage>
        <taxon>unclassified sequences</taxon>
        <taxon>metagenomes</taxon>
        <taxon>ecological metagenomes</taxon>
    </lineage>
</organism>
<name>X1E6R2_9ZZZZ</name>
<dbReference type="AlphaFoldDB" id="X1E6R2"/>
<feature type="non-terminal residue" evidence="1">
    <location>
        <position position="1"/>
    </location>
</feature>
<evidence type="ECO:0000313" key="1">
    <source>
        <dbReference type="EMBL" id="GAH16055.1"/>
    </source>
</evidence>
<proteinExistence type="predicted"/>
<accession>X1E6R2</accession>
<protein>
    <submittedName>
        <fullName evidence="1">Uncharacterized protein</fullName>
    </submittedName>
</protein>